<protein>
    <submittedName>
        <fullName evidence="1">Uncharacterized protein</fullName>
    </submittedName>
</protein>
<gene>
    <name evidence="1" type="ORF">CLEI1391_LOCUS6984</name>
</gene>
<organism evidence="1">
    <name type="scientific">Chlamydomonas leiostraca</name>
    <dbReference type="NCBI Taxonomy" id="1034604"/>
    <lineage>
        <taxon>Eukaryota</taxon>
        <taxon>Viridiplantae</taxon>
        <taxon>Chlorophyta</taxon>
        <taxon>core chlorophytes</taxon>
        <taxon>Chlorophyceae</taxon>
        <taxon>CS clade</taxon>
        <taxon>Chlamydomonadales</taxon>
        <taxon>Chlamydomonadaceae</taxon>
        <taxon>Chlamydomonas</taxon>
    </lineage>
</organism>
<dbReference type="EMBL" id="HBFB01012369">
    <property type="protein sequence ID" value="CAD8675612.1"/>
    <property type="molecule type" value="Transcribed_RNA"/>
</dbReference>
<sequence>MFDSFSKSVFSPFSCCCVSTFRLRKVIILLCMAALSKRATCVCVMYVVYYDTTFFSRIISTIGAHNIDELIVVDGPRANAVPLLNATGMLYNGQTSPVRMYLERAIAEILPEAAITYEFRIWETQKHQRAYGFKHCTHDVMLQCEGDMIVRFNQDALQNFLEDDTHIAGVNVMNLIGSNAMMVGKLSDLGLYRFNLLVKRKLISHEDYFRSIWIVGSSGKPSAQVKYHLPLVGAGYHLTLVRSLETMVVKYAYYRALHGELANNATYTGIFNRMVNELSMVARMHGVRIARDLFVRSHNASALCIPEEFYIMKPPLPLHEFSPSESVLIDSMCNFSTIEKAPVQQMATYYGRVPLGGLKFRLHRIYWCFMTFTDHYYSRRPLVVLNVNFTSVKTMILLADPSLAGFYARTVRYLCQVHHDHVIGFVELHDKTPMETP</sequence>
<accession>A0A7S0RG08</accession>
<proteinExistence type="predicted"/>
<evidence type="ECO:0000313" key="1">
    <source>
        <dbReference type="EMBL" id="CAD8675612.1"/>
    </source>
</evidence>
<dbReference type="AlphaFoldDB" id="A0A7S0RG08"/>
<name>A0A7S0RG08_9CHLO</name>
<reference evidence="1" key="1">
    <citation type="submission" date="2021-01" db="EMBL/GenBank/DDBJ databases">
        <authorList>
            <person name="Corre E."/>
            <person name="Pelletier E."/>
            <person name="Niang G."/>
            <person name="Scheremetjew M."/>
            <person name="Finn R."/>
            <person name="Kale V."/>
            <person name="Holt S."/>
            <person name="Cochrane G."/>
            <person name="Meng A."/>
            <person name="Brown T."/>
            <person name="Cohen L."/>
        </authorList>
    </citation>
    <scope>NUCLEOTIDE SEQUENCE</scope>
    <source>
        <strain evidence="1">SAG 11-49</strain>
    </source>
</reference>